<feature type="region of interest" description="Disordered" evidence="1">
    <location>
        <begin position="101"/>
        <end position="224"/>
    </location>
</feature>
<proteinExistence type="predicted"/>
<dbReference type="PaxDb" id="8022-A0A060XZC6"/>
<feature type="compositionally biased region" description="Acidic residues" evidence="1">
    <location>
        <begin position="59"/>
        <end position="74"/>
    </location>
</feature>
<feature type="compositionally biased region" description="Basic and acidic residues" evidence="1">
    <location>
        <begin position="47"/>
        <end position="58"/>
    </location>
</feature>
<reference evidence="2" key="1">
    <citation type="journal article" date="2014" name="Nat. Commun.">
        <title>The rainbow trout genome provides novel insights into evolution after whole-genome duplication in vertebrates.</title>
        <authorList>
            <person name="Berthelot C."/>
            <person name="Brunet F."/>
            <person name="Chalopin D."/>
            <person name="Juanchich A."/>
            <person name="Bernard M."/>
            <person name="Noel B."/>
            <person name="Bento P."/>
            <person name="Da Silva C."/>
            <person name="Labadie K."/>
            <person name="Alberti A."/>
            <person name="Aury J.M."/>
            <person name="Louis A."/>
            <person name="Dehais P."/>
            <person name="Bardou P."/>
            <person name="Montfort J."/>
            <person name="Klopp C."/>
            <person name="Cabau C."/>
            <person name="Gaspin C."/>
            <person name="Thorgaard G.H."/>
            <person name="Boussaha M."/>
            <person name="Quillet E."/>
            <person name="Guyomard R."/>
            <person name="Galiana D."/>
            <person name="Bobe J."/>
            <person name="Volff J.N."/>
            <person name="Genet C."/>
            <person name="Wincker P."/>
            <person name="Jaillon O."/>
            <person name="Roest Crollius H."/>
            <person name="Guiguen Y."/>
        </authorList>
    </citation>
    <scope>NUCLEOTIDE SEQUENCE [LARGE SCALE GENOMIC DNA]</scope>
</reference>
<sequence length="224" mass="23765">MGGSTLSDFESEDELQIDETPPPRRKAGGSSKKKLSGLPRKLPRAKPCSDPHRIREPGEVDFDIEEDYTTDEEETMTVHGVKGGAGGILDLLKASKQVAGLDSALSEEAPASPSTREAIQGMLSMANPPSSSSSSLSSSSSSPLSVSGGLSEGLGLVKEKGGRAVWVTGDNKSRTGSASKEKTKFQRPGKRPVKRPVRHLSDEESTDEQETLGTCFKDAEYGES</sequence>
<dbReference type="AlphaFoldDB" id="A0A060XZC6"/>
<evidence type="ECO:0000313" key="3">
    <source>
        <dbReference type="Proteomes" id="UP000193380"/>
    </source>
</evidence>
<name>A0A060XZC6_ONCMY</name>
<gene>
    <name evidence="2" type="ORF">GSONMT00033514001</name>
</gene>
<reference evidence="2" key="2">
    <citation type="submission" date="2014-03" db="EMBL/GenBank/DDBJ databases">
        <authorList>
            <person name="Genoscope - CEA"/>
        </authorList>
    </citation>
    <scope>NUCLEOTIDE SEQUENCE</scope>
</reference>
<evidence type="ECO:0000313" key="2">
    <source>
        <dbReference type="EMBL" id="CDQ85053.1"/>
    </source>
</evidence>
<dbReference type="Proteomes" id="UP000193380">
    <property type="component" value="Unassembled WGS sequence"/>
</dbReference>
<feature type="region of interest" description="Disordered" evidence="1">
    <location>
        <begin position="1"/>
        <end position="74"/>
    </location>
</feature>
<feature type="compositionally biased region" description="Low complexity" evidence="1">
    <location>
        <begin position="129"/>
        <end position="156"/>
    </location>
</feature>
<accession>A0A060XZC6</accession>
<evidence type="ECO:0000256" key="1">
    <source>
        <dbReference type="SAM" id="MobiDB-lite"/>
    </source>
</evidence>
<feature type="compositionally biased region" description="Low complexity" evidence="1">
    <location>
        <begin position="103"/>
        <end position="114"/>
    </location>
</feature>
<dbReference type="STRING" id="8022.A0A060XZC6"/>
<organism evidence="2 3">
    <name type="scientific">Oncorhynchus mykiss</name>
    <name type="common">Rainbow trout</name>
    <name type="synonym">Salmo gairdneri</name>
    <dbReference type="NCBI Taxonomy" id="8022"/>
    <lineage>
        <taxon>Eukaryota</taxon>
        <taxon>Metazoa</taxon>
        <taxon>Chordata</taxon>
        <taxon>Craniata</taxon>
        <taxon>Vertebrata</taxon>
        <taxon>Euteleostomi</taxon>
        <taxon>Actinopterygii</taxon>
        <taxon>Neopterygii</taxon>
        <taxon>Teleostei</taxon>
        <taxon>Protacanthopterygii</taxon>
        <taxon>Salmoniformes</taxon>
        <taxon>Salmonidae</taxon>
        <taxon>Salmoninae</taxon>
        <taxon>Oncorhynchus</taxon>
    </lineage>
</organism>
<dbReference type="EMBL" id="FR906652">
    <property type="protein sequence ID" value="CDQ85053.1"/>
    <property type="molecule type" value="Genomic_DNA"/>
</dbReference>
<feature type="compositionally biased region" description="Basic residues" evidence="1">
    <location>
        <begin position="185"/>
        <end position="198"/>
    </location>
</feature>
<feature type="compositionally biased region" description="Basic residues" evidence="1">
    <location>
        <begin position="23"/>
        <end position="35"/>
    </location>
</feature>
<protein>
    <submittedName>
        <fullName evidence="2">Uncharacterized protein</fullName>
    </submittedName>
</protein>